<name>A0A662ZJ83_9GAMM</name>
<dbReference type="InterPro" id="IPR025838">
    <property type="entry name" value="Transglut_i_TM"/>
</dbReference>
<organism evidence="4 5">
    <name type="scientific">Ruminobacter amylophilus</name>
    <dbReference type="NCBI Taxonomy" id="867"/>
    <lineage>
        <taxon>Bacteria</taxon>
        <taxon>Pseudomonadati</taxon>
        <taxon>Pseudomonadota</taxon>
        <taxon>Gammaproteobacteria</taxon>
        <taxon>Aeromonadales</taxon>
        <taxon>Succinivibrionaceae</taxon>
        <taxon>Ruminobacter</taxon>
    </lineage>
</organism>
<dbReference type="Pfam" id="PF14402">
    <property type="entry name" value="7TM_transglut"/>
    <property type="match status" value="1"/>
</dbReference>
<reference evidence="4 5" key="1">
    <citation type="submission" date="2016-10" db="EMBL/GenBank/DDBJ databases">
        <authorList>
            <person name="Varghese N."/>
            <person name="Submissions S."/>
        </authorList>
    </citation>
    <scope>NUCLEOTIDE SEQUENCE [LARGE SCALE GENOMIC DNA]</scope>
    <source>
        <strain evidence="4 5">DSM 1361</strain>
    </source>
</reference>
<dbReference type="Pfam" id="PF14400">
    <property type="entry name" value="Transglut_i_TM"/>
    <property type="match status" value="1"/>
</dbReference>
<keyword evidence="1 4" id="KW-0812">Transmembrane</keyword>
<dbReference type="AlphaFoldDB" id="A0A662ZJ83"/>
<feature type="domain" description="Inactive transglutaminase fused to 7 transmembrane helices" evidence="2">
    <location>
        <begin position="24"/>
        <end position="182"/>
    </location>
</feature>
<keyword evidence="1" id="KW-1133">Transmembrane helix</keyword>
<evidence type="ECO:0000256" key="1">
    <source>
        <dbReference type="SAM" id="Phobius"/>
    </source>
</evidence>
<dbReference type="Proteomes" id="UP000243745">
    <property type="component" value="Unassembled WGS sequence"/>
</dbReference>
<evidence type="ECO:0000259" key="2">
    <source>
        <dbReference type="Pfam" id="PF14400"/>
    </source>
</evidence>
<accession>A0A662ZJ83</accession>
<keyword evidence="1" id="KW-0472">Membrane</keyword>
<feature type="transmembrane region" description="Helical" evidence="1">
    <location>
        <begin position="447"/>
        <end position="465"/>
    </location>
</feature>
<gene>
    <name evidence="4" type="ORF">SAMN02910344_00760</name>
</gene>
<feature type="transmembrane region" description="Helical" evidence="1">
    <location>
        <begin position="6"/>
        <end position="24"/>
    </location>
</feature>
<feature type="transmembrane region" description="Helical" evidence="1">
    <location>
        <begin position="316"/>
        <end position="335"/>
    </location>
</feature>
<feature type="transmembrane region" description="Helical" evidence="1">
    <location>
        <begin position="383"/>
        <end position="404"/>
    </location>
</feature>
<dbReference type="OrthoDB" id="253840at2"/>
<sequence length="532" mass="59621">MMSRGVYYLVIAFLLITGISLMCYQHFTFSVPWLPGKKNIAWDIEAKITFQANKENLPVRVSFAIPTQQPGYKVVNETTASPDYGLNYKEINGQQRAEWSKRLASGNQTLYYRVEVLADEAFKNTLMTVPEVAEILEPEPYYSALMQIKDAAYSRSVDPFTLTNEIFKELHNQDQNAKLLLNKFKKADIIVKILNLAGIPAQQVTAIKLEDGRRNQKLLTYIAVFNENNEYHIFDPTAETMGIGKDVFIWNNNNSSTIDVTGGDNSNVSFSIVRNFISDQKAFDLKRNATTSQGKDYVDLSVNTLPIEERAVFKSVLLIPIGVLIVVFLRIIVGLKTSGTFMPVLIAMSFLQTNLSVGLIGFLAIVGIGLIIRSWLSHLNLLLVARISTVIIAVIGIIGILSFITYKVGISDGIKITFFPMIILSWTIERMSILWEEEGPREVMKQGSGSLLVAVLAYLAMNSAIVQHVTFNFLGLQLVILAAVLLMGNYTGYRLSELKRFKPLAEQINSPTGQKLEADRLRQEIKELKKDL</sequence>
<evidence type="ECO:0000259" key="3">
    <source>
        <dbReference type="Pfam" id="PF14402"/>
    </source>
</evidence>
<dbReference type="EMBL" id="FOXF01000009">
    <property type="protein sequence ID" value="SFP21542.1"/>
    <property type="molecule type" value="Genomic_DNA"/>
</dbReference>
<feature type="transmembrane region" description="Helical" evidence="1">
    <location>
        <begin position="471"/>
        <end position="492"/>
    </location>
</feature>
<proteinExistence type="predicted"/>
<protein>
    <submittedName>
        <fullName evidence="4">Inactive transglutaminase fused to 7 transmembrane helices</fullName>
    </submittedName>
</protein>
<dbReference type="InterPro" id="IPR025840">
    <property type="entry name" value="7TM_transglut"/>
</dbReference>
<dbReference type="RefSeq" id="WP_037319162.1">
    <property type="nucleotide sequence ID" value="NZ_FOXF01000009.1"/>
</dbReference>
<evidence type="ECO:0000313" key="4">
    <source>
        <dbReference type="EMBL" id="SFP21542.1"/>
    </source>
</evidence>
<evidence type="ECO:0000313" key="5">
    <source>
        <dbReference type="Proteomes" id="UP000243745"/>
    </source>
</evidence>
<feature type="domain" description="7 transmembrane helices usually fused to an inactive transglutaminase" evidence="3">
    <location>
        <begin position="256"/>
        <end position="504"/>
    </location>
</feature>
<feature type="transmembrane region" description="Helical" evidence="1">
    <location>
        <begin position="416"/>
        <end position="435"/>
    </location>
</feature>
<keyword evidence="5" id="KW-1185">Reference proteome</keyword>
<feature type="transmembrane region" description="Helical" evidence="1">
    <location>
        <begin position="355"/>
        <end position="376"/>
    </location>
</feature>